<comment type="subcellular location">
    <subcellularLocation>
        <location evidence="1">Nucleus</location>
        <location evidence="1">Nucleolus</location>
    </subcellularLocation>
</comment>
<dbReference type="CDD" id="cd09864">
    <property type="entry name" value="PIN_Fcf1-like"/>
    <property type="match status" value="1"/>
</dbReference>
<sequence length="268" mass="30773">MNMHPARDPSWVKNQNSPRDSPRPFTRFQAHPSPKSILATYYFNMPKAPKFRKFAAVKKMINPNDARLKSNQLAEEEKKKKAEEAEKKHVAPTPTSMFLTHNTALAPPYRVLVDTNFLNLSLTNRIDLIKGMLDCLYAKAIPCVSDCVLAELEKLGTRYRLALNLARDPRVERLPCSHRGTYADDCIVQRVTAHRCYIVATCDRGLRRRLRKIPGVPLMFIKRKQYAIERLPIQDCRLENKPGLLDFTASLIFFTIPNLSRVELPFPL</sequence>
<dbReference type="AlphaFoldDB" id="A0A2S4V2Y7"/>
<proteinExistence type="inferred from homology"/>
<dbReference type="Pfam" id="PF04900">
    <property type="entry name" value="Fcf1"/>
    <property type="match status" value="1"/>
</dbReference>
<evidence type="ECO:0000256" key="6">
    <source>
        <dbReference type="SAM" id="MobiDB-lite"/>
    </source>
</evidence>
<keyword evidence="3" id="KW-0698">rRNA processing</keyword>
<evidence type="ECO:0000259" key="7">
    <source>
        <dbReference type="SMART" id="SM00670"/>
    </source>
</evidence>
<evidence type="ECO:0000313" key="8">
    <source>
        <dbReference type="EMBL" id="POW03896.1"/>
    </source>
</evidence>
<evidence type="ECO:0000256" key="4">
    <source>
        <dbReference type="ARBA" id="ARBA00023242"/>
    </source>
</evidence>
<dbReference type="FunFam" id="3.40.50.1010:FF:000035">
    <property type="entry name" value="Fcf1, putative"/>
    <property type="match status" value="1"/>
</dbReference>
<accession>A0A2S4V2Y7</accession>
<keyword evidence="9" id="KW-1185">Reference proteome</keyword>
<keyword evidence="4" id="KW-0539">Nucleus</keyword>
<organism evidence="8 9">
    <name type="scientific">Puccinia striiformis</name>
    <dbReference type="NCBI Taxonomy" id="27350"/>
    <lineage>
        <taxon>Eukaryota</taxon>
        <taxon>Fungi</taxon>
        <taxon>Dikarya</taxon>
        <taxon>Basidiomycota</taxon>
        <taxon>Pucciniomycotina</taxon>
        <taxon>Pucciniomycetes</taxon>
        <taxon>Pucciniales</taxon>
        <taxon>Pucciniaceae</taxon>
        <taxon>Puccinia</taxon>
    </lineage>
</organism>
<feature type="region of interest" description="Disordered" evidence="6">
    <location>
        <begin position="71"/>
        <end position="90"/>
    </location>
</feature>
<dbReference type="Gene3D" id="3.40.50.1010">
    <property type="entry name" value="5'-nuclease"/>
    <property type="match status" value="1"/>
</dbReference>
<evidence type="ECO:0000313" key="9">
    <source>
        <dbReference type="Proteomes" id="UP000239156"/>
    </source>
</evidence>
<dbReference type="PANTHER" id="PTHR12416">
    <property type="entry name" value="RRNA-PROCESSING PROTEIN UTP23 HOMOLOG"/>
    <property type="match status" value="1"/>
</dbReference>
<evidence type="ECO:0000256" key="1">
    <source>
        <dbReference type="ARBA" id="ARBA00004604"/>
    </source>
</evidence>
<dbReference type="VEuPathDB" id="FungiDB:PSHT_07848"/>
<gene>
    <name evidence="8" type="ORF">PSTT_10758</name>
</gene>
<dbReference type="InterPro" id="IPR029060">
    <property type="entry name" value="PIN-like_dom_sf"/>
</dbReference>
<evidence type="ECO:0000256" key="2">
    <source>
        <dbReference type="ARBA" id="ARBA00022517"/>
    </source>
</evidence>
<dbReference type="EMBL" id="PKSL01000118">
    <property type="protein sequence ID" value="POW03896.1"/>
    <property type="molecule type" value="Genomic_DNA"/>
</dbReference>
<dbReference type="InterPro" id="IPR006984">
    <property type="entry name" value="Fcf1/UTP23"/>
</dbReference>
<dbReference type="GO" id="GO:0032040">
    <property type="term" value="C:small-subunit processome"/>
    <property type="evidence" value="ECO:0007669"/>
    <property type="project" value="InterPro"/>
</dbReference>
<feature type="region of interest" description="Disordered" evidence="6">
    <location>
        <begin position="1"/>
        <end position="31"/>
    </location>
</feature>
<dbReference type="GO" id="GO:0004540">
    <property type="term" value="F:RNA nuclease activity"/>
    <property type="evidence" value="ECO:0007669"/>
    <property type="project" value="UniProtKB-ARBA"/>
</dbReference>
<protein>
    <recommendedName>
        <fullName evidence="7">PIN domain-containing protein</fullName>
    </recommendedName>
</protein>
<dbReference type="InterPro" id="IPR037503">
    <property type="entry name" value="Fcf1_PIN"/>
</dbReference>
<reference evidence="8" key="1">
    <citation type="submission" date="2017-12" db="EMBL/GenBank/DDBJ databases">
        <title>Gene loss provides genomic basis for host adaptation in cereal stripe rust fungi.</title>
        <authorList>
            <person name="Xia C."/>
        </authorList>
    </citation>
    <scope>NUCLEOTIDE SEQUENCE [LARGE SCALE GENOMIC DNA]</scope>
    <source>
        <strain evidence="8">93-210</strain>
    </source>
</reference>
<feature type="compositionally biased region" description="Basic and acidic residues" evidence="6">
    <location>
        <begin position="75"/>
        <end position="89"/>
    </location>
</feature>
<evidence type="ECO:0000256" key="3">
    <source>
        <dbReference type="ARBA" id="ARBA00022552"/>
    </source>
</evidence>
<comment type="caution">
    <text evidence="8">The sequence shown here is derived from an EMBL/GenBank/DDBJ whole genome shotgun (WGS) entry which is preliminary data.</text>
</comment>
<feature type="domain" description="PIN" evidence="7">
    <location>
        <begin position="109"/>
        <end position="208"/>
    </location>
</feature>
<dbReference type="SMART" id="SM00670">
    <property type="entry name" value="PINc"/>
    <property type="match status" value="1"/>
</dbReference>
<dbReference type="Proteomes" id="UP000239156">
    <property type="component" value="Unassembled WGS sequence"/>
</dbReference>
<keyword evidence="2" id="KW-0690">Ribosome biogenesis</keyword>
<dbReference type="SUPFAM" id="SSF88723">
    <property type="entry name" value="PIN domain-like"/>
    <property type="match status" value="1"/>
</dbReference>
<evidence type="ECO:0000256" key="5">
    <source>
        <dbReference type="ARBA" id="ARBA00024026"/>
    </source>
</evidence>
<name>A0A2S4V2Y7_9BASI</name>
<dbReference type="GO" id="GO:0006364">
    <property type="term" value="P:rRNA processing"/>
    <property type="evidence" value="ECO:0007669"/>
    <property type="project" value="UniProtKB-KW"/>
</dbReference>
<comment type="similarity">
    <text evidence="5">Belongs to the UTP23/FCF1 family. FCF1 subfamily.</text>
</comment>
<dbReference type="VEuPathDB" id="FungiDB:PSTT_10758"/>
<dbReference type="InterPro" id="IPR002716">
    <property type="entry name" value="PIN_dom"/>
</dbReference>